<dbReference type="Gene3D" id="2.130.10.130">
    <property type="entry name" value="Integrin alpha, N-terminal"/>
    <property type="match status" value="1"/>
</dbReference>
<comment type="subcellular location">
    <subcellularLocation>
        <location evidence="1">Membrane</location>
        <topology evidence="1">Single-pass membrane protein</topology>
    </subcellularLocation>
</comment>
<evidence type="ECO:0000256" key="3">
    <source>
        <dbReference type="ARBA" id="ARBA00022729"/>
    </source>
</evidence>
<keyword evidence="3 6" id="KW-0732">Signal</keyword>
<dbReference type="AlphaFoldDB" id="A0A6G6GKX6"/>
<keyword evidence="2" id="KW-0812">Transmembrane</keyword>
<feature type="signal peptide" evidence="6">
    <location>
        <begin position="1"/>
        <end position="20"/>
    </location>
</feature>
<accession>A0A6G6GKX6</accession>
<dbReference type="KEGG" id="mgel:G5B37_06075"/>
<dbReference type="GO" id="GO:0016020">
    <property type="term" value="C:membrane"/>
    <property type="evidence" value="ECO:0007669"/>
    <property type="project" value="UniProtKB-SubCell"/>
</dbReference>
<dbReference type="Proteomes" id="UP000505306">
    <property type="component" value="Chromosome"/>
</dbReference>
<protein>
    <submittedName>
        <fullName evidence="8">T9SS type A sorting domain-containing protein</fullName>
    </submittedName>
</protein>
<dbReference type="InterPro" id="IPR028994">
    <property type="entry name" value="Integrin_alpha_N"/>
</dbReference>
<dbReference type="PANTHER" id="PTHR21419">
    <property type="match status" value="1"/>
</dbReference>
<keyword evidence="4" id="KW-1133">Transmembrane helix</keyword>
<evidence type="ECO:0000256" key="6">
    <source>
        <dbReference type="SAM" id="SignalP"/>
    </source>
</evidence>
<evidence type="ECO:0000313" key="9">
    <source>
        <dbReference type="Proteomes" id="UP000505306"/>
    </source>
</evidence>
<keyword evidence="9" id="KW-1185">Reference proteome</keyword>
<reference evidence="8 9" key="1">
    <citation type="submission" date="2020-02" db="EMBL/GenBank/DDBJ databases">
        <title>Complete genome sequence of Flavobacteriaceae bacterium.</title>
        <authorList>
            <person name="Kim S.-J."/>
            <person name="Kim Y.-S."/>
            <person name="Kim K.-H."/>
        </authorList>
    </citation>
    <scope>NUCLEOTIDE SEQUENCE [LARGE SCALE GENOMIC DNA]</scope>
    <source>
        <strain evidence="8 9">RR4-40</strain>
    </source>
</reference>
<organism evidence="8 9">
    <name type="scientific">Rasiella rasia</name>
    <dbReference type="NCBI Taxonomy" id="2744027"/>
    <lineage>
        <taxon>Bacteria</taxon>
        <taxon>Pseudomonadati</taxon>
        <taxon>Bacteroidota</taxon>
        <taxon>Flavobacteriia</taxon>
        <taxon>Flavobacteriales</taxon>
        <taxon>Flavobacteriaceae</taxon>
        <taxon>Rasiella</taxon>
    </lineage>
</organism>
<dbReference type="InterPro" id="IPR026444">
    <property type="entry name" value="Secre_tail"/>
</dbReference>
<evidence type="ECO:0000256" key="1">
    <source>
        <dbReference type="ARBA" id="ARBA00004167"/>
    </source>
</evidence>
<evidence type="ECO:0000313" key="8">
    <source>
        <dbReference type="EMBL" id="QIE59140.1"/>
    </source>
</evidence>
<dbReference type="SUPFAM" id="SSF69318">
    <property type="entry name" value="Integrin alpha N-terminal domain"/>
    <property type="match status" value="1"/>
</dbReference>
<feature type="chain" id="PRO_5026106058" evidence="6">
    <location>
        <begin position="21"/>
        <end position="583"/>
    </location>
</feature>
<evidence type="ECO:0000256" key="5">
    <source>
        <dbReference type="ARBA" id="ARBA00023136"/>
    </source>
</evidence>
<dbReference type="Pfam" id="PF13517">
    <property type="entry name" value="FG-GAP_3"/>
    <property type="match status" value="1"/>
</dbReference>
<name>A0A6G6GKX6_9FLAO</name>
<dbReference type="InterPro" id="IPR013517">
    <property type="entry name" value="FG-GAP"/>
</dbReference>
<sequence>MKTILPLCAFMTLAIGTLTAQQEFGQKATLNEDGTISVQQVFLPSEMSTKEGAIEPVFQFGRPANPSIKNSRGVTLADIDDDGIQEILYGIDTELFALNGAGEIVWQKTVEGPILLPPTVANIDGNAGVEIAVNTGYPTTVGRVYLMNNVGTDLPNWPLNFNDKWMINAPVFADVNGDEVMDIITCQRESSTVGFVHVLNQDGTPINANWPVQFDATPAFTPSIGDIDNDGDQDVVIATSSTGLYAYDADGNLLPGFPFVDPNIRYSYQSPVLVDLDGDENLEIVGSNHGDAPGFYVLQNDASYYPGWPVALSGWTYSPPTVVDLDQDGTYEIFMADRNTSNDGTPLPTIYGFNPDAENLPDFPIEKYGGNEGVLTIADINNDNVYDIIFSSTLTDMEGFGYIHAYSLDGSGELDGFPLRPRGFTFLNGAVVGDADGDGMMDLTANSYTQTFGQGVDSTFVSNYNLNVPYDESKILSNGYKGGNTRQGLISPEEIMGITEVTLNGSFVIAPNPSNTLQLISDTTIENATISIAGIDGKQMYNEITSISAGDRMQFDVANYAQGIYFVTISNGKRSKTLKWIKR</sequence>
<dbReference type="InterPro" id="IPR045232">
    <property type="entry name" value="FAM234"/>
</dbReference>
<proteinExistence type="predicted"/>
<dbReference type="NCBIfam" id="TIGR04183">
    <property type="entry name" value="Por_Secre_tail"/>
    <property type="match status" value="1"/>
</dbReference>
<keyword evidence="5" id="KW-0472">Membrane</keyword>
<dbReference type="Pfam" id="PF18962">
    <property type="entry name" value="Por_Secre_tail"/>
    <property type="match status" value="1"/>
</dbReference>
<evidence type="ECO:0000259" key="7">
    <source>
        <dbReference type="Pfam" id="PF18962"/>
    </source>
</evidence>
<gene>
    <name evidence="8" type="ORF">G5B37_06075</name>
</gene>
<dbReference type="RefSeq" id="WP_164679169.1">
    <property type="nucleotide sequence ID" value="NZ_CP049057.1"/>
</dbReference>
<feature type="domain" description="Secretion system C-terminal sorting" evidence="7">
    <location>
        <begin position="510"/>
        <end position="579"/>
    </location>
</feature>
<dbReference type="EMBL" id="CP049057">
    <property type="protein sequence ID" value="QIE59140.1"/>
    <property type="molecule type" value="Genomic_DNA"/>
</dbReference>
<evidence type="ECO:0000256" key="4">
    <source>
        <dbReference type="ARBA" id="ARBA00022989"/>
    </source>
</evidence>
<dbReference type="PANTHER" id="PTHR21419:SF23">
    <property type="entry name" value="PROTEIN DEFECTIVE IN EXINE FORMATION 1"/>
    <property type="match status" value="1"/>
</dbReference>
<evidence type="ECO:0000256" key="2">
    <source>
        <dbReference type="ARBA" id="ARBA00022692"/>
    </source>
</evidence>